<accession>A0A5B2WPH8</accession>
<evidence type="ECO:0000256" key="5">
    <source>
        <dbReference type="PROSITE-ProRule" id="PRU01091"/>
    </source>
</evidence>
<dbReference type="GO" id="GO:0000160">
    <property type="term" value="P:phosphorelay signal transduction system"/>
    <property type="evidence" value="ECO:0007669"/>
    <property type="project" value="InterPro"/>
</dbReference>
<protein>
    <recommendedName>
        <fullName evidence="6">OmpR/PhoB-type domain-containing protein</fullName>
    </recommendedName>
</protein>
<dbReference type="GO" id="GO:0006355">
    <property type="term" value="P:regulation of DNA-templated transcription"/>
    <property type="evidence" value="ECO:0007669"/>
    <property type="project" value="InterPro"/>
</dbReference>
<dbReference type="InterPro" id="IPR011990">
    <property type="entry name" value="TPR-like_helical_dom_sf"/>
</dbReference>
<dbReference type="SUPFAM" id="SSF52540">
    <property type="entry name" value="P-loop containing nucleoside triphosphate hydrolases"/>
    <property type="match status" value="1"/>
</dbReference>
<keyword evidence="4" id="KW-0804">Transcription</keyword>
<evidence type="ECO:0000256" key="4">
    <source>
        <dbReference type="ARBA" id="ARBA00023163"/>
    </source>
</evidence>
<reference evidence="7 8" key="1">
    <citation type="submission" date="2019-09" db="EMBL/GenBank/DDBJ databases">
        <title>Goodfellowia gen. nov., a new genus of the Pseudonocardineae related to Actinoalloteichus, containing Goodfellowia coeruleoviolacea gen. nov., comb. nov. gen. nov., comb. nov.</title>
        <authorList>
            <person name="Labeda D."/>
        </authorList>
    </citation>
    <scope>NUCLEOTIDE SEQUENCE [LARGE SCALE GENOMIC DNA]</scope>
    <source>
        <strain evidence="7 8">AN110305</strain>
    </source>
</reference>
<dbReference type="InterPro" id="IPR036388">
    <property type="entry name" value="WH-like_DNA-bd_sf"/>
</dbReference>
<feature type="domain" description="OmpR/PhoB-type" evidence="6">
    <location>
        <begin position="18"/>
        <end position="127"/>
    </location>
</feature>
<evidence type="ECO:0000259" key="6">
    <source>
        <dbReference type="PROSITE" id="PS51755"/>
    </source>
</evidence>
<proteinExistence type="inferred from homology"/>
<evidence type="ECO:0000256" key="1">
    <source>
        <dbReference type="ARBA" id="ARBA00005820"/>
    </source>
</evidence>
<evidence type="ECO:0000313" key="7">
    <source>
        <dbReference type="EMBL" id="KAA2252416.1"/>
    </source>
</evidence>
<dbReference type="Pfam" id="PF03704">
    <property type="entry name" value="BTAD"/>
    <property type="match status" value="1"/>
</dbReference>
<dbReference type="AlphaFoldDB" id="A0A5B2WPH8"/>
<dbReference type="PROSITE" id="PS51755">
    <property type="entry name" value="OMPR_PHOB"/>
    <property type="match status" value="1"/>
</dbReference>
<dbReference type="PANTHER" id="PTHR35807:SF1">
    <property type="entry name" value="TRANSCRIPTIONAL REGULATOR REDD"/>
    <property type="match status" value="1"/>
</dbReference>
<keyword evidence="3 5" id="KW-0238">DNA-binding</keyword>
<organism evidence="7 8">
    <name type="scientific">Solihabitans fulvus</name>
    <dbReference type="NCBI Taxonomy" id="1892852"/>
    <lineage>
        <taxon>Bacteria</taxon>
        <taxon>Bacillati</taxon>
        <taxon>Actinomycetota</taxon>
        <taxon>Actinomycetes</taxon>
        <taxon>Pseudonocardiales</taxon>
        <taxon>Pseudonocardiaceae</taxon>
        <taxon>Solihabitans</taxon>
    </lineage>
</organism>
<dbReference type="InterPro" id="IPR001867">
    <property type="entry name" value="OmpR/PhoB-type_DNA-bd"/>
</dbReference>
<dbReference type="Proteomes" id="UP000323454">
    <property type="component" value="Unassembled WGS sequence"/>
</dbReference>
<keyword evidence="8" id="KW-1185">Reference proteome</keyword>
<dbReference type="EMBL" id="VUOB01000075">
    <property type="protein sequence ID" value="KAA2252416.1"/>
    <property type="molecule type" value="Genomic_DNA"/>
</dbReference>
<dbReference type="Pfam" id="PF00486">
    <property type="entry name" value="Trans_reg_C"/>
    <property type="match status" value="1"/>
</dbReference>
<dbReference type="InterPro" id="IPR027417">
    <property type="entry name" value="P-loop_NTPase"/>
</dbReference>
<dbReference type="CDD" id="cd15831">
    <property type="entry name" value="BTAD"/>
    <property type="match status" value="1"/>
</dbReference>
<gene>
    <name evidence="7" type="ORF">F0L68_35820</name>
</gene>
<name>A0A5B2WPH8_9PSEU</name>
<dbReference type="PRINTS" id="PR00364">
    <property type="entry name" value="DISEASERSIST"/>
</dbReference>
<keyword evidence="2" id="KW-0805">Transcription regulation</keyword>
<evidence type="ECO:0000256" key="3">
    <source>
        <dbReference type="ARBA" id="ARBA00023125"/>
    </source>
</evidence>
<dbReference type="InterPro" id="IPR019734">
    <property type="entry name" value="TPR_rpt"/>
</dbReference>
<comment type="similarity">
    <text evidence="1">Belongs to the AfsR/DnrI/RedD regulatory family.</text>
</comment>
<dbReference type="InterPro" id="IPR005158">
    <property type="entry name" value="BTAD"/>
</dbReference>
<reference evidence="7 8" key="2">
    <citation type="submission" date="2019-09" db="EMBL/GenBank/DDBJ databases">
        <authorList>
            <person name="Jin C."/>
        </authorList>
    </citation>
    <scope>NUCLEOTIDE SEQUENCE [LARGE SCALE GENOMIC DNA]</scope>
    <source>
        <strain evidence="7 8">AN110305</strain>
    </source>
</reference>
<dbReference type="PANTHER" id="PTHR35807">
    <property type="entry name" value="TRANSCRIPTIONAL REGULATOR REDD-RELATED"/>
    <property type="match status" value="1"/>
</dbReference>
<dbReference type="OrthoDB" id="7628974at2"/>
<dbReference type="SUPFAM" id="SSF46894">
    <property type="entry name" value="C-terminal effector domain of the bipartite response regulators"/>
    <property type="match status" value="1"/>
</dbReference>
<sequence>MSAGLRVSGVAAAVRGGRGRLRRGGGLCGMARTAMRFGLLGPIEVADDRGRRFTVPAAKQRAVLACLLTRPNQSVSVPALIDVLWEDASPPSARTAVLNYVTRLRKILGPEVAPRLRTENGGYLLEIRDDVEADHLHADALESRARRALALGDCAEAGTLVGQALELWRGEPLQDIDCDRFHGEHAPALDGLRLRLAELRIDASLCAARFDQAMPWITDLIARHPLREPLYARQLLTLYGCGHRVEALAHYRRVRALLRDELGVEPSQVLRELHELVLHDAPVADVLDAWRKTQHAASAARPLHRSGSWPVTPPLQLPSAPRMVIGRDSELLELTRMMAGVERSDCRVALLVGPAGVGKTTVALAWAHSAAPLFPEGQLYLDLNGFTAHGRPLAPDAAVSILLDCLGVPAGLHPATPEGRAALYRSTVADRRLLFVFDNARDADQVRPLLPPGDSCRTLVTSRSALAGLVALDGAEPIPLAPLSEEGARDLLTRRLGALRTAGHGAAVALLAERCGRLPLALAVAAARAASMPHIPLEALVAQLGGHGALDLFDGGDAASSVREVLSWSYRLLSAEAARMLRFLSLQPGPEISVPAAAAVAGVASSAAATLLAELAAMSLTTEAAPGRHAMHNLVRAFAAELVEREETEDEVRAATHRLLDYYLRSSIAADRVLCTSPLPIELDCVGVRPDVRSDGFANRAAATAWFHAEHEVLANLVAEAVACGYDTSAWQLACAQSTGLLWLGRWRERGDTVRRRLIGGVLSSEGEHELGTTHLQRCRRAGARATGNQLGQAEALNSMGYVLAQYGDLRQALAHCREAAELVQGLGARNLEGHVRDSLGFIHHGLGDYSSAIDCYDTAIDLFEGAGNSFQAAVSLARVGEIHAQTGDPAGARGAWRAAMELFRDLARPEADSVEARLAALELLAAISPRYDRVVARQ</sequence>
<dbReference type="GO" id="GO:0003677">
    <property type="term" value="F:DNA binding"/>
    <property type="evidence" value="ECO:0007669"/>
    <property type="project" value="UniProtKB-UniRule"/>
</dbReference>
<dbReference type="SMART" id="SM00862">
    <property type="entry name" value="Trans_reg_C"/>
    <property type="match status" value="1"/>
</dbReference>
<dbReference type="Gene3D" id="1.25.40.10">
    <property type="entry name" value="Tetratricopeptide repeat domain"/>
    <property type="match status" value="2"/>
</dbReference>
<dbReference type="Gene3D" id="3.40.50.300">
    <property type="entry name" value="P-loop containing nucleotide triphosphate hydrolases"/>
    <property type="match status" value="1"/>
</dbReference>
<dbReference type="SUPFAM" id="SSF48452">
    <property type="entry name" value="TPR-like"/>
    <property type="match status" value="2"/>
</dbReference>
<evidence type="ECO:0000313" key="8">
    <source>
        <dbReference type="Proteomes" id="UP000323454"/>
    </source>
</evidence>
<comment type="caution">
    <text evidence="7">The sequence shown here is derived from an EMBL/GenBank/DDBJ whole genome shotgun (WGS) entry which is preliminary data.</text>
</comment>
<evidence type="ECO:0000256" key="2">
    <source>
        <dbReference type="ARBA" id="ARBA00023015"/>
    </source>
</evidence>
<dbReference type="InterPro" id="IPR016032">
    <property type="entry name" value="Sig_transdc_resp-reg_C-effctor"/>
</dbReference>
<dbReference type="InterPro" id="IPR051677">
    <property type="entry name" value="AfsR-DnrI-RedD_regulator"/>
</dbReference>
<feature type="DNA-binding region" description="OmpR/PhoB-type" evidence="5">
    <location>
        <begin position="18"/>
        <end position="127"/>
    </location>
</feature>
<dbReference type="SMART" id="SM00028">
    <property type="entry name" value="TPR"/>
    <property type="match status" value="3"/>
</dbReference>
<dbReference type="SMART" id="SM01043">
    <property type="entry name" value="BTAD"/>
    <property type="match status" value="1"/>
</dbReference>
<dbReference type="Gene3D" id="1.10.10.10">
    <property type="entry name" value="Winged helix-like DNA-binding domain superfamily/Winged helix DNA-binding domain"/>
    <property type="match status" value="1"/>
</dbReference>